<dbReference type="RefSeq" id="WP_165904718.1">
    <property type="nucleotide sequence ID" value="NZ_BHVV01000001.1"/>
</dbReference>
<evidence type="ECO:0000256" key="3">
    <source>
        <dbReference type="ARBA" id="ARBA00023004"/>
    </source>
</evidence>
<dbReference type="EMBL" id="RCCI01000004">
    <property type="protein sequence ID" value="RLJ67584.1"/>
    <property type="molecule type" value="Genomic_DNA"/>
</dbReference>
<dbReference type="InterPro" id="IPR035938">
    <property type="entry name" value="Hemerythrin-like_sf"/>
</dbReference>
<dbReference type="Proteomes" id="UP000268908">
    <property type="component" value="Unassembled WGS sequence"/>
</dbReference>
<dbReference type="InterPro" id="IPR050669">
    <property type="entry name" value="Hemerythrin"/>
</dbReference>
<dbReference type="GO" id="GO:0046872">
    <property type="term" value="F:metal ion binding"/>
    <property type="evidence" value="ECO:0007669"/>
    <property type="project" value="UniProtKB-KW"/>
</dbReference>
<evidence type="ECO:0000259" key="5">
    <source>
        <dbReference type="Pfam" id="PF01814"/>
    </source>
</evidence>
<dbReference type="NCBIfam" id="TIGR02481">
    <property type="entry name" value="hemeryth_dom"/>
    <property type="match status" value="1"/>
</dbReference>
<keyword evidence="4" id="KW-0175">Coiled coil</keyword>
<feature type="domain" description="Hemerythrin-like" evidence="5">
    <location>
        <begin position="14"/>
        <end position="128"/>
    </location>
</feature>
<dbReference type="Pfam" id="PF01814">
    <property type="entry name" value="Hemerythrin"/>
    <property type="match status" value="1"/>
</dbReference>
<dbReference type="AlphaFoldDB" id="A0A497XIB8"/>
<feature type="coiled-coil region" evidence="4">
    <location>
        <begin position="152"/>
        <end position="208"/>
    </location>
</feature>
<dbReference type="CDD" id="cd12107">
    <property type="entry name" value="Hemerythrin"/>
    <property type="match status" value="1"/>
</dbReference>
<comment type="similarity">
    <text evidence="1">Belongs to the hemerythrin family.</text>
</comment>
<organism evidence="6 7">
    <name type="scientific">Sulfurisoma sediminicola</name>
    <dbReference type="NCBI Taxonomy" id="1381557"/>
    <lineage>
        <taxon>Bacteria</taxon>
        <taxon>Pseudomonadati</taxon>
        <taxon>Pseudomonadota</taxon>
        <taxon>Betaproteobacteria</taxon>
        <taxon>Nitrosomonadales</taxon>
        <taxon>Sterolibacteriaceae</taxon>
        <taxon>Sulfurisoma</taxon>
    </lineage>
</organism>
<proteinExistence type="inferred from homology"/>
<name>A0A497XIB8_9PROT</name>
<sequence>MHIIQWTRDFALGNDDIDKQHQALVGMINALDSSTHAEYSPENMRRLLDELNDYVREHFGLEERLMAGGGCAPEFVKRHLGEHAYFRGVLRDLTADFEKGRGRITVPLIEYLVHWFLHHIAVVDRAMVNQLNAVEPELAGRVAAAALTQEVIEDLTESERHLLTELRRANDELERLVEERTRALTQENRALEAQLGELRGRVRVLEAQQATSILPGGMCA</sequence>
<gene>
    <name evidence="6" type="ORF">DFR35_0131</name>
</gene>
<dbReference type="SUPFAM" id="SSF47188">
    <property type="entry name" value="Hemerythrin-like"/>
    <property type="match status" value="1"/>
</dbReference>
<dbReference type="PANTHER" id="PTHR37164:SF1">
    <property type="entry name" value="BACTERIOHEMERYTHRIN"/>
    <property type="match status" value="1"/>
</dbReference>
<accession>A0A497XIB8</accession>
<evidence type="ECO:0000256" key="4">
    <source>
        <dbReference type="SAM" id="Coils"/>
    </source>
</evidence>
<keyword evidence="2" id="KW-0479">Metal-binding</keyword>
<evidence type="ECO:0000313" key="7">
    <source>
        <dbReference type="Proteomes" id="UP000268908"/>
    </source>
</evidence>
<dbReference type="InterPro" id="IPR012827">
    <property type="entry name" value="Hemerythrin_metal-bd"/>
</dbReference>
<dbReference type="NCBIfam" id="NF033749">
    <property type="entry name" value="bact_hemeryth"/>
    <property type="match status" value="1"/>
</dbReference>
<keyword evidence="7" id="KW-1185">Reference proteome</keyword>
<dbReference type="Gene3D" id="1.20.120.50">
    <property type="entry name" value="Hemerythrin-like"/>
    <property type="match status" value="1"/>
</dbReference>
<evidence type="ECO:0000256" key="2">
    <source>
        <dbReference type="ARBA" id="ARBA00022723"/>
    </source>
</evidence>
<evidence type="ECO:0000313" key="6">
    <source>
        <dbReference type="EMBL" id="RLJ67584.1"/>
    </source>
</evidence>
<dbReference type="InterPro" id="IPR012312">
    <property type="entry name" value="Hemerythrin-like"/>
</dbReference>
<keyword evidence="3" id="KW-0408">Iron</keyword>
<protein>
    <submittedName>
        <fullName evidence="6">Hemerythrin-like metal-binding protein</fullName>
    </submittedName>
</protein>
<evidence type="ECO:0000256" key="1">
    <source>
        <dbReference type="ARBA" id="ARBA00010587"/>
    </source>
</evidence>
<comment type="caution">
    <text evidence="6">The sequence shown here is derived from an EMBL/GenBank/DDBJ whole genome shotgun (WGS) entry which is preliminary data.</text>
</comment>
<reference evidence="6 7" key="1">
    <citation type="submission" date="2018-10" db="EMBL/GenBank/DDBJ databases">
        <title>Genomic Encyclopedia of Type Strains, Phase IV (KMG-IV): sequencing the most valuable type-strain genomes for metagenomic binning, comparative biology and taxonomic classification.</title>
        <authorList>
            <person name="Goeker M."/>
        </authorList>
    </citation>
    <scope>NUCLEOTIDE SEQUENCE [LARGE SCALE GENOMIC DNA]</scope>
    <source>
        <strain evidence="6 7">DSM 26916</strain>
    </source>
</reference>
<dbReference type="PANTHER" id="PTHR37164">
    <property type="entry name" value="BACTERIOHEMERYTHRIN"/>
    <property type="match status" value="1"/>
</dbReference>